<protein>
    <submittedName>
        <fullName evidence="3">Phosphoserine phosphatase</fullName>
        <ecNumber evidence="3">3.1.3.3</ecNumber>
    </submittedName>
</protein>
<dbReference type="InterPro" id="IPR055545">
    <property type="entry name" value="DUF7121"/>
</dbReference>
<dbReference type="EC" id="3.1.3.3" evidence="3"/>
<dbReference type="Proteomes" id="UP000050360">
    <property type="component" value="Unassembled WGS sequence"/>
</dbReference>
<feature type="coiled-coil region" evidence="1">
    <location>
        <begin position="46"/>
        <end position="73"/>
    </location>
</feature>
<evidence type="ECO:0000313" key="3">
    <source>
        <dbReference type="EMBL" id="KPQ43098.1"/>
    </source>
</evidence>
<feature type="coiled-coil region" evidence="1">
    <location>
        <begin position="234"/>
        <end position="261"/>
    </location>
</feature>
<proteinExistence type="predicted"/>
<evidence type="ECO:0000256" key="1">
    <source>
        <dbReference type="SAM" id="Coils"/>
    </source>
</evidence>
<dbReference type="GO" id="GO:0016787">
    <property type="term" value="F:hydrolase activity"/>
    <property type="evidence" value="ECO:0007669"/>
    <property type="project" value="UniProtKB-KW"/>
</dbReference>
<feature type="compositionally biased region" description="Polar residues" evidence="2">
    <location>
        <begin position="19"/>
        <end position="35"/>
    </location>
</feature>
<feature type="coiled-coil region" evidence="1">
    <location>
        <begin position="102"/>
        <end position="136"/>
    </location>
</feature>
<keyword evidence="3" id="KW-0378">Hydrolase</keyword>
<accession>A0A0N8KQU3</accession>
<dbReference type="Pfam" id="PF23435">
    <property type="entry name" value="DUF7121"/>
    <property type="match status" value="1"/>
</dbReference>
<gene>
    <name evidence="3" type="ORF">MPEBLZ_02322</name>
</gene>
<keyword evidence="1" id="KW-0175">Coiled coil</keyword>
<evidence type="ECO:0000256" key="2">
    <source>
        <dbReference type="SAM" id="MobiDB-lite"/>
    </source>
</evidence>
<feature type="region of interest" description="Disordered" evidence="2">
    <location>
        <begin position="1"/>
        <end position="43"/>
    </location>
</feature>
<name>A0A0N8KQU3_9EURY</name>
<organism evidence="3 4">
    <name type="scientific">Candidatus Methanoperedens nitratireducens</name>
    <dbReference type="NCBI Taxonomy" id="1392998"/>
    <lineage>
        <taxon>Archaea</taxon>
        <taxon>Methanobacteriati</taxon>
        <taxon>Methanobacteriota</taxon>
        <taxon>Stenosarchaea group</taxon>
        <taxon>Methanomicrobia</taxon>
        <taxon>Methanosarcinales</taxon>
        <taxon>ANME-2 cluster</taxon>
        <taxon>Candidatus Methanoperedentaceae</taxon>
        <taxon>Candidatus Methanoperedens</taxon>
    </lineage>
</organism>
<dbReference type="AlphaFoldDB" id="A0A0N8KQU3"/>
<dbReference type="EMBL" id="LKCM01000179">
    <property type="protein sequence ID" value="KPQ43098.1"/>
    <property type="molecule type" value="Genomic_DNA"/>
</dbReference>
<evidence type="ECO:0000313" key="4">
    <source>
        <dbReference type="Proteomes" id="UP000050360"/>
    </source>
</evidence>
<comment type="caution">
    <text evidence="3">The sequence shown here is derived from an EMBL/GenBank/DDBJ whole genome shotgun (WGS) entry which is preliminary data.</text>
</comment>
<sequence length="347" mass="40535">MSEIENPVEPQIETHVDTSEVQPQSHLEVITGSNTEKPKVYPKLSERDLKEKINLLRQRIEQEERELKTIFRDISLHSQGGNDLKAKRDGLNARVKELSPKAADLRKKRDETNAKIAELKAQRDQMRGKGKEFSERIGELKKSRDELNLTARGRFETLEKAYQEELNLFLAADIPLEHEINIFNRLNELNDRLKATRKANEIHSVISLEYIKGKEIYTDMDTLHAKIQALAQESQKFHEEMIKLYNEIDALRKEADSYHAQLNEKFKGIAPLRKKISVLKAEIPNLRDELGVYLEQMKEYQLDRDQQKNVGKREQARKKFKKDGRLSLDEFRLLVENEDIKLKTTRP</sequence>
<reference evidence="3 4" key="1">
    <citation type="submission" date="2015-09" db="EMBL/GenBank/DDBJ databases">
        <title>A metagenomics-based metabolic model of nitrate-dependent anaerobic oxidation of methane by Methanoperedens-like archaea.</title>
        <authorList>
            <person name="Arshad A."/>
            <person name="Speth D.R."/>
            <person name="De Graaf R.M."/>
            <person name="Op Den Camp H.J."/>
            <person name="Jetten M.S."/>
            <person name="Welte C.U."/>
        </authorList>
    </citation>
    <scope>NUCLEOTIDE SEQUENCE [LARGE SCALE GENOMIC DNA]</scope>
</reference>